<reference evidence="2 3" key="1">
    <citation type="journal article" date="2019" name="Int. J. Syst. Evol. Microbiol.">
        <title>The Global Catalogue of Microorganisms (GCM) 10K type strain sequencing project: providing services to taxonomists for standard genome sequencing and annotation.</title>
        <authorList>
            <consortium name="The Broad Institute Genomics Platform"/>
            <consortium name="The Broad Institute Genome Sequencing Center for Infectious Disease"/>
            <person name="Wu L."/>
            <person name="Ma J."/>
        </authorList>
    </citation>
    <scope>NUCLEOTIDE SEQUENCE [LARGE SCALE GENOMIC DNA]</scope>
    <source>
        <strain evidence="2 3">CGMCC 1.12553</strain>
    </source>
</reference>
<organism evidence="2 3">
    <name type="scientific">Halobium salinum</name>
    <dbReference type="NCBI Taxonomy" id="1364940"/>
    <lineage>
        <taxon>Archaea</taxon>
        <taxon>Methanobacteriati</taxon>
        <taxon>Methanobacteriota</taxon>
        <taxon>Stenosarchaea group</taxon>
        <taxon>Halobacteria</taxon>
        <taxon>Halobacteriales</taxon>
        <taxon>Haloferacaceae</taxon>
        <taxon>Halobium</taxon>
    </lineage>
</organism>
<dbReference type="RefSeq" id="WP_267625153.1">
    <property type="nucleotide sequence ID" value="NZ_JAODIW010000010.1"/>
</dbReference>
<keyword evidence="3" id="KW-1185">Reference proteome</keyword>
<accession>A0ABD5P7I9</accession>
<evidence type="ECO:0008006" key="4">
    <source>
        <dbReference type="Google" id="ProtNLM"/>
    </source>
</evidence>
<evidence type="ECO:0000313" key="3">
    <source>
        <dbReference type="Proteomes" id="UP001595921"/>
    </source>
</evidence>
<dbReference type="AlphaFoldDB" id="A0ABD5P7I9"/>
<comment type="caution">
    <text evidence="2">The sequence shown here is derived from an EMBL/GenBank/DDBJ whole genome shotgun (WGS) entry which is preliminary data.</text>
</comment>
<evidence type="ECO:0000313" key="2">
    <source>
        <dbReference type="EMBL" id="MFC4356716.1"/>
    </source>
</evidence>
<evidence type="ECO:0000256" key="1">
    <source>
        <dbReference type="SAM" id="MobiDB-lite"/>
    </source>
</evidence>
<name>A0ABD5P7I9_9EURY</name>
<gene>
    <name evidence="2" type="ORF">ACFO0N_02000</name>
</gene>
<dbReference type="InterPro" id="IPR055940">
    <property type="entry name" value="DUF7518"/>
</dbReference>
<feature type="region of interest" description="Disordered" evidence="1">
    <location>
        <begin position="33"/>
        <end position="105"/>
    </location>
</feature>
<dbReference type="Proteomes" id="UP001595921">
    <property type="component" value="Unassembled WGS sequence"/>
</dbReference>
<proteinExistence type="predicted"/>
<sequence>MSNRVEELEAKVSELQAAVDGLTEELVETKERVRQLESQVEVDVETAPSSPGANRSAEDETTPDVGSEVVDGEPASDGSKAEESEGSNDETESESESDGSDIIVA</sequence>
<dbReference type="Gene3D" id="1.20.1270.70">
    <property type="entry name" value="Designed single chain three-helix bundle"/>
    <property type="match status" value="1"/>
</dbReference>
<protein>
    <recommendedName>
        <fullName evidence="4">BZIP transcription factor</fullName>
    </recommendedName>
</protein>
<dbReference type="EMBL" id="JBHSDS010000002">
    <property type="protein sequence ID" value="MFC4356716.1"/>
    <property type="molecule type" value="Genomic_DNA"/>
</dbReference>
<dbReference type="Pfam" id="PF24362">
    <property type="entry name" value="DUF7518"/>
    <property type="match status" value="1"/>
</dbReference>
<feature type="compositionally biased region" description="Acidic residues" evidence="1">
    <location>
        <begin position="84"/>
        <end position="99"/>
    </location>
</feature>